<evidence type="ECO:0000313" key="1">
    <source>
        <dbReference type="EMBL" id="SFE60887.1"/>
    </source>
</evidence>
<reference evidence="1 2" key="1">
    <citation type="submission" date="2016-10" db="EMBL/GenBank/DDBJ databases">
        <authorList>
            <person name="de Groot N.N."/>
        </authorList>
    </citation>
    <scope>NUCLEOTIDE SEQUENCE [LARGE SCALE GENOMIC DNA]</scope>
    <source>
        <strain evidence="1 2">DSM 9236</strain>
    </source>
</reference>
<proteinExistence type="predicted"/>
<name>A0A1I2BXP7_9FIRM</name>
<dbReference type="Proteomes" id="UP000198896">
    <property type="component" value="Unassembled WGS sequence"/>
</dbReference>
<organism evidence="1 2">
    <name type="scientific">Succiniclasticum ruminis DSM 9236</name>
    <dbReference type="NCBI Taxonomy" id="1123323"/>
    <lineage>
        <taxon>Bacteria</taxon>
        <taxon>Bacillati</taxon>
        <taxon>Bacillota</taxon>
        <taxon>Negativicutes</taxon>
        <taxon>Acidaminococcales</taxon>
        <taxon>Acidaminococcaceae</taxon>
        <taxon>Succiniclasticum</taxon>
    </lineage>
</organism>
<evidence type="ECO:0000313" key="2">
    <source>
        <dbReference type="Proteomes" id="UP000198896"/>
    </source>
</evidence>
<protein>
    <submittedName>
        <fullName evidence="1">Uncharacterized protein</fullName>
    </submittedName>
</protein>
<keyword evidence="2" id="KW-1185">Reference proteome</keyword>
<dbReference type="AlphaFoldDB" id="A0A1I2BXP7"/>
<accession>A0A1I2BXP7</accession>
<dbReference type="STRING" id="1123323.SAMN05216245_11049"/>
<dbReference type="EMBL" id="FONL01000010">
    <property type="protein sequence ID" value="SFE60887.1"/>
    <property type="molecule type" value="Genomic_DNA"/>
</dbReference>
<gene>
    <name evidence="1" type="ORF">SAMN05216245_11049</name>
</gene>
<sequence>MKFVPHGYQQYAIDYIVNRAIAAVFLDMGLG</sequence>